<sequence length="213" mass="21925">MNRVPHSLIDELAADLAPVRPLRRARGIALVATATLVAVVLVEVIDGFWRGIATGQASPLFFIANGMFAMLGTAAALAAIRMASPQVGNSHEGTRWALAMAALLPVAALVVLGLQGDLGQVAHDPYGFGCLIAGIEFGGLTFVALIVWLRRGAPVSPPLAGTLTGIAAGSLGTFAHGLACPVDTLAHLGSWHVLPVVLGGVIGRITVPPLVRW</sequence>
<organism evidence="2 3">
    <name type="scientific">Qipengyuania mesophila</name>
    <dbReference type="NCBI Taxonomy" id="2867246"/>
    <lineage>
        <taxon>Bacteria</taxon>
        <taxon>Pseudomonadati</taxon>
        <taxon>Pseudomonadota</taxon>
        <taxon>Alphaproteobacteria</taxon>
        <taxon>Sphingomonadales</taxon>
        <taxon>Erythrobacteraceae</taxon>
        <taxon>Qipengyuania</taxon>
    </lineage>
</organism>
<reference evidence="2 3" key="1">
    <citation type="submission" date="2021-08" db="EMBL/GenBank/DDBJ databases">
        <title>Comparative Genomics Analysis of the Genus Qipengyuania Reveals Extensive Genetic Diversity and Metabolic Versatility, Including the Description of Fifteen Novel Species.</title>
        <authorList>
            <person name="Liu Y."/>
        </authorList>
    </citation>
    <scope>NUCLEOTIDE SEQUENCE [LARGE SCALE GENOMIC DNA]</scope>
    <source>
        <strain evidence="2 3">YG27</strain>
    </source>
</reference>
<keyword evidence="1" id="KW-1133">Transmembrane helix</keyword>
<name>A0ABS7JVC5_9SPHN</name>
<accession>A0ABS7JVC5</accession>
<keyword evidence="1" id="KW-0472">Membrane</keyword>
<feature type="transmembrane region" description="Helical" evidence="1">
    <location>
        <begin position="96"/>
        <end position="114"/>
    </location>
</feature>
<feature type="transmembrane region" description="Helical" evidence="1">
    <location>
        <begin position="126"/>
        <end position="147"/>
    </location>
</feature>
<evidence type="ECO:0000313" key="2">
    <source>
        <dbReference type="EMBL" id="MBX7501604.1"/>
    </source>
</evidence>
<gene>
    <name evidence="2" type="ORF">K3181_09130</name>
</gene>
<dbReference type="Pfam" id="PF06532">
    <property type="entry name" value="NrsF"/>
    <property type="match status" value="1"/>
</dbReference>
<dbReference type="InterPro" id="IPR009495">
    <property type="entry name" value="NrsF"/>
</dbReference>
<feature type="transmembrane region" description="Helical" evidence="1">
    <location>
        <begin position="191"/>
        <end position="211"/>
    </location>
</feature>
<dbReference type="Proteomes" id="UP000782554">
    <property type="component" value="Unassembled WGS sequence"/>
</dbReference>
<feature type="transmembrane region" description="Helical" evidence="1">
    <location>
        <begin position="28"/>
        <end position="49"/>
    </location>
</feature>
<keyword evidence="1" id="KW-0812">Transmembrane</keyword>
<evidence type="ECO:0000313" key="3">
    <source>
        <dbReference type="Proteomes" id="UP000782554"/>
    </source>
</evidence>
<comment type="caution">
    <text evidence="2">The sequence shown here is derived from an EMBL/GenBank/DDBJ whole genome shotgun (WGS) entry which is preliminary data.</text>
</comment>
<dbReference type="RefSeq" id="WP_221602674.1">
    <property type="nucleotide sequence ID" value="NZ_JAIGNU010000001.1"/>
</dbReference>
<feature type="transmembrane region" description="Helical" evidence="1">
    <location>
        <begin position="159"/>
        <end position="179"/>
    </location>
</feature>
<keyword evidence="3" id="KW-1185">Reference proteome</keyword>
<protein>
    <submittedName>
        <fullName evidence="2">DUF1109 domain-containing protein</fullName>
    </submittedName>
</protein>
<dbReference type="EMBL" id="JAIGNU010000001">
    <property type="protein sequence ID" value="MBX7501604.1"/>
    <property type="molecule type" value="Genomic_DNA"/>
</dbReference>
<feature type="transmembrane region" description="Helical" evidence="1">
    <location>
        <begin position="61"/>
        <end position="84"/>
    </location>
</feature>
<proteinExistence type="predicted"/>
<evidence type="ECO:0000256" key="1">
    <source>
        <dbReference type="SAM" id="Phobius"/>
    </source>
</evidence>